<dbReference type="Gramene" id="KZN06466">
    <property type="protein sequence ID" value="KZN06466"/>
    <property type="gene ID" value="DCAR_007303"/>
</dbReference>
<name>A0A166EEQ9_DAUCS</name>
<reference evidence="1" key="1">
    <citation type="journal article" date="2016" name="Nat. Genet.">
        <title>A high-quality carrot genome assembly provides new insights into carotenoid accumulation and asterid genome evolution.</title>
        <authorList>
            <person name="Iorizzo M."/>
            <person name="Ellison S."/>
            <person name="Senalik D."/>
            <person name="Zeng P."/>
            <person name="Satapoomin P."/>
            <person name="Huang J."/>
            <person name="Bowman M."/>
            <person name="Iovene M."/>
            <person name="Sanseverino W."/>
            <person name="Cavagnaro P."/>
            <person name="Yildiz M."/>
            <person name="Macko-Podgorni A."/>
            <person name="Moranska E."/>
            <person name="Grzebelus E."/>
            <person name="Grzebelus D."/>
            <person name="Ashrafi H."/>
            <person name="Zheng Z."/>
            <person name="Cheng S."/>
            <person name="Spooner D."/>
            <person name="Van Deynze A."/>
            <person name="Simon P."/>
        </authorList>
    </citation>
    <scope>NUCLEOTIDE SEQUENCE [LARGE SCALE GENOMIC DNA]</scope>
    <source>
        <tissue evidence="1">Leaf</tissue>
    </source>
</reference>
<evidence type="ECO:0000313" key="3">
    <source>
        <dbReference type="Proteomes" id="UP000077755"/>
    </source>
</evidence>
<dbReference type="Proteomes" id="UP000077755">
    <property type="component" value="Chromosome 2"/>
</dbReference>
<accession>A0A166EEQ9</accession>
<evidence type="ECO:0000313" key="2">
    <source>
        <dbReference type="EMBL" id="WOG89007.1"/>
    </source>
</evidence>
<protein>
    <submittedName>
        <fullName evidence="1">Uncharacterized protein</fullName>
    </submittedName>
</protein>
<keyword evidence="3" id="KW-1185">Reference proteome</keyword>
<dbReference type="EMBL" id="LNRQ01000002">
    <property type="protein sequence ID" value="KZN06466.1"/>
    <property type="molecule type" value="Genomic_DNA"/>
</dbReference>
<reference evidence="2" key="2">
    <citation type="submission" date="2022-03" db="EMBL/GenBank/DDBJ databases">
        <title>Draft title - Genomic analysis of global carrot germplasm unveils the trajectory of domestication and the origin of high carotenoid orange carrot.</title>
        <authorList>
            <person name="Iorizzo M."/>
            <person name="Ellison S."/>
            <person name="Senalik D."/>
            <person name="Macko-Podgorni A."/>
            <person name="Grzebelus D."/>
            <person name="Bostan H."/>
            <person name="Rolling W."/>
            <person name="Curaba J."/>
            <person name="Simon P."/>
        </authorList>
    </citation>
    <scope>NUCLEOTIDE SEQUENCE</scope>
    <source>
        <tissue evidence="2">Leaf</tissue>
    </source>
</reference>
<gene>
    <name evidence="1" type="ORF">DCAR_007303</name>
    <name evidence="2" type="ORF">DCAR_0208243</name>
</gene>
<dbReference type="AlphaFoldDB" id="A0A166EEQ9"/>
<sequence>MELHWEIPEGGYKKINVHCVILDAPLPNGNQVSIASLIRDSTGAKLWGALGPLPLQSEEQAIMTGIQAALIHAQEKGWELTHIETTSMQVYDTVTHQEHFFLDDVQLEAYGAFNTIYANHYEKDRTKRVIACIPARMNGSAAYMANYGLNHASEFGEISGLVGELEYYLARDMGMTLPRPTLEVALNIGDGEVIDGPPPSKKRKCAQQDAMQKRVFKDKGKDKVYEHFSFNDNGLISSRALHALESNHLSDHSPEFSKDVINLDAPVGTGIYARDVLHHAVTGSLQSIIPKLYVSNPFSRDFDLKKLMSVDKVLALMGFTKGKASSSAGPV</sequence>
<organism evidence="1">
    <name type="scientific">Daucus carota subsp. sativus</name>
    <name type="common">Carrot</name>
    <dbReference type="NCBI Taxonomy" id="79200"/>
    <lineage>
        <taxon>Eukaryota</taxon>
        <taxon>Viridiplantae</taxon>
        <taxon>Streptophyta</taxon>
        <taxon>Embryophyta</taxon>
        <taxon>Tracheophyta</taxon>
        <taxon>Spermatophyta</taxon>
        <taxon>Magnoliopsida</taxon>
        <taxon>eudicotyledons</taxon>
        <taxon>Gunneridae</taxon>
        <taxon>Pentapetalae</taxon>
        <taxon>asterids</taxon>
        <taxon>campanulids</taxon>
        <taxon>Apiales</taxon>
        <taxon>Apiaceae</taxon>
        <taxon>Apioideae</taxon>
        <taxon>Scandiceae</taxon>
        <taxon>Daucinae</taxon>
        <taxon>Daucus</taxon>
        <taxon>Daucus sect. Daucus</taxon>
    </lineage>
</organism>
<evidence type="ECO:0000313" key="1">
    <source>
        <dbReference type="EMBL" id="KZN06466.1"/>
    </source>
</evidence>
<dbReference type="EMBL" id="CP093344">
    <property type="protein sequence ID" value="WOG89007.1"/>
    <property type="molecule type" value="Genomic_DNA"/>
</dbReference>
<proteinExistence type="predicted"/>